<evidence type="ECO:0000256" key="1">
    <source>
        <dbReference type="SAM" id="MobiDB-lite"/>
    </source>
</evidence>
<evidence type="ECO:0000313" key="2">
    <source>
        <dbReference type="EMBL" id="KAL2097945.1"/>
    </source>
</evidence>
<feature type="compositionally biased region" description="Low complexity" evidence="1">
    <location>
        <begin position="206"/>
        <end position="223"/>
    </location>
</feature>
<dbReference type="Gene3D" id="2.30.30.850">
    <property type="match status" value="1"/>
</dbReference>
<sequence>MSRMPSLQPTPVTHQAASVQVPLGDHRAVTELSPTPSSPAPLNNIPPQVRLMESIESTPQVHDTGTAESPPNYGSELVTRMDTVFQAVHANSEEQRLKREYYYNTQVRFRPYQRGDLVWIDDPTTVSQKLSPKWTGPYEVVSSDDKGLIYKLLDFVHPHKEPKVIHYDRLKPFRSTWEASKAPGHDTPFPMYTALSGSFRFGSADTCQTPSTTGTSQTPTITGPVVPLMRRPSGRVETETPQQIQGTDLGPRGPGGSEDTLYTTRSGRTVHRPQRLGL</sequence>
<gene>
    <name evidence="2" type="ORF">ACEWY4_007152</name>
</gene>
<protein>
    <submittedName>
        <fullName evidence="2">Uncharacterized protein</fullName>
    </submittedName>
</protein>
<comment type="caution">
    <text evidence="2">The sequence shown here is derived from an EMBL/GenBank/DDBJ whole genome shotgun (WGS) entry which is preliminary data.</text>
</comment>
<dbReference type="Proteomes" id="UP001591681">
    <property type="component" value="Unassembled WGS sequence"/>
</dbReference>
<dbReference type="AlphaFoldDB" id="A0ABD1KFF2"/>
<evidence type="ECO:0000313" key="3">
    <source>
        <dbReference type="Proteomes" id="UP001591681"/>
    </source>
</evidence>
<feature type="region of interest" description="Disordered" evidence="1">
    <location>
        <begin position="206"/>
        <end position="278"/>
    </location>
</feature>
<name>A0ABD1KFF2_9TELE</name>
<organism evidence="2 3">
    <name type="scientific">Coilia grayii</name>
    <name type="common">Gray's grenadier anchovy</name>
    <dbReference type="NCBI Taxonomy" id="363190"/>
    <lineage>
        <taxon>Eukaryota</taxon>
        <taxon>Metazoa</taxon>
        <taxon>Chordata</taxon>
        <taxon>Craniata</taxon>
        <taxon>Vertebrata</taxon>
        <taxon>Euteleostomi</taxon>
        <taxon>Actinopterygii</taxon>
        <taxon>Neopterygii</taxon>
        <taxon>Teleostei</taxon>
        <taxon>Clupei</taxon>
        <taxon>Clupeiformes</taxon>
        <taxon>Clupeoidei</taxon>
        <taxon>Engraulidae</taxon>
        <taxon>Coilinae</taxon>
        <taxon>Coilia</taxon>
    </lineage>
</organism>
<reference evidence="2 3" key="1">
    <citation type="submission" date="2024-09" db="EMBL/GenBank/DDBJ databases">
        <title>A chromosome-level genome assembly of Gray's grenadier anchovy, Coilia grayii.</title>
        <authorList>
            <person name="Fu Z."/>
        </authorList>
    </citation>
    <scope>NUCLEOTIDE SEQUENCE [LARGE SCALE GENOMIC DNA]</scope>
    <source>
        <strain evidence="2">G4</strain>
        <tissue evidence="2">Muscle</tissue>
    </source>
</reference>
<dbReference type="EMBL" id="JBHFQA010000006">
    <property type="protein sequence ID" value="KAL2097945.1"/>
    <property type="molecule type" value="Genomic_DNA"/>
</dbReference>
<keyword evidence="3" id="KW-1185">Reference proteome</keyword>
<accession>A0ABD1KFF2</accession>
<feature type="compositionally biased region" description="Basic residues" evidence="1">
    <location>
        <begin position="268"/>
        <end position="278"/>
    </location>
</feature>
<proteinExistence type="predicted"/>